<feature type="domain" description="Transposase IS204/IS1001/IS1096/IS1165 DDE" evidence="1">
    <location>
        <begin position="31"/>
        <end position="268"/>
    </location>
</feature>
<dbReference type="EMBL" id="CP021780">
    <property type="protein sequence ID" value="ASA20567.1"/>
    <property type="molecule type" value="Genomic_DNA"/>
</dbReference>
<dbReference type="NCBIfam" id="NF033550">
    <property type="entry name" value="transpos_ISL3"/>
    <property type="match status" value="1"/>
</dbReference>
<dbReference type="Pfam" id="PF01610">
    <property type="entry name" value="DDE_Tnp_ISL3"/>
    <property type="match status" value="1"/>
</dbReference>
<protein>
    <recommendedName>
        <fullName evidence="1">Transposase IS204/IS1001/IS1096/IS1165 DDE domain-containing protein</fullName>
    </recommendedName>
</protein>
<dbReference type="OrthoDB" id="6197054at2"/>
<dbReference type="AlphaFoldDB" id="A0A2Z2K6R7"/>
<proteinExistence type="predicted"/>
<sequence>MQWAKYQSPCSRHYEKTVGDTPQERTTPAFLGIDEIGLAKGKGSYRLVVYDLTVPWRPQLIRMHTSRKKEEVISLLQQFATPERIIGIAIDMWEPYKVAIQTALPHVTIVIDAFHLIQASSKALDGVRKNVQTKLNKEQALAMKQEKELFSKPIEDLTEEERKRLQAWEEAIPELARAISLHQKLRALYRCRDFEEGLTLLADWEREVLATDLEPFHRLLRTVWNWLPEIMNRFLCKISNAKTEGKNNQLRAMNKQGFGYSIQSLQARMEMKEQQTALNRWRNYQDRQEKKSG</sequence>
<evidence type="ECO:0000313" key="2">
    <source>
        <dbReference type="EMBL" id="ASA20567.1"/>
    </source>
</evidence>
<organism evidence="2 3">
    <name type="scientific">Paenibacillus donghaensis</name>
    <dbReference type="NCBI Taxonomy" id="414771"/>
    <lineage>
        <taxon>Bacteria</taxon>
        <taxon>Bacillati</taxon>
        <taxon>Bacillota</taxon>
        <taxon>Bacilli</taxon>
        <taxon>Bacillales</taxon>
        <taxon>Paenibacillaceae</taxon>
        <taxon>Paenibacillus</taxon>
    </lineage>
</organism>
<dbReference type="KEGG" id="pdh:B9T62_07000"/>
<dbReference type="InterPro" id="IPR002560">
    <property type="entry name" value="Transposase_DDE"/>
</dbReference>
<gene>
    <name evidence="2" type="ORF">B9T62_07000</name>
</gene>
<name>A0A2Z2K6R7_9BACL</name>
<keyword evidence="3" id="KW-1185">Reference proteome</keyword>
<dbReference type="PANTHER" id="PTHR33498:SF1">
    <property type="entry name" value="TRANSPOSASE FOR INSERTION SEQUENCE ELEMENT IS1557"/>
    <property type="match status" value="1"/>
</dbReference>
<dbReference type="InterPro" id="IPR047951">
    <property type="entry name" value="Transpos_ISL3"/>
</dbReference>
<dbReference type="PANTHER" id="PTHR33498">
    <property type="entry name" value="TRANSPOSASE FOR INSERTION SEQUENCE ELEMENT IS1557"/>
    <property type="match status" value="1"/>
</dbReference>
<accession>A0A2Z2K6R7</accession>
<evidence type="ECO:0000259" key="1">
    <source>
        <dbReference type="Pfam" id="PF01610"/>
    </source>
</evidence>
<dbReference type="Proteomes" id="UP000249890">
    <property type="component" value="Chromosome"/>
</dbReference>
<evidence type="ECO:0000313" key="3">
    <source>
        <dbReference type="Proteomes" id="UP000249890"/>
    </source>
</evidence>
<reference evidence="2 3" key="1">
    <citation type="submission" date="2017-06" db="EMBL/GenBank/DDBJ databases">
        <title>Complete genome sequence of Paenibacillus donghaensis KCTC 13049T isolated from East Sea sediment, South Korea.</title>
        <authorList>
            <person name="Jung B.K."/>
            <person name="Hong S.-J."/>
            <person name="Shin J.-H."/>
        </authorList>
    </citation>
    <scope>NUCLEOTIDE SEQUENCE [LARGE SCALE GENOMIC DNA]</scope>
    <source>
        <strain evidence="2 3">KCTC 13049</strain>
    </source>
</reference>